<dbReference type="KEGG" id="banc:PU02_1340"/>
<evidence type="ECO:0000313" key="1">
    <source>
        <dbReference type="EMBL" id="ALE04154.1"/>
    </source>
</evidence>
<dbReference type="OrthoDB" id="7375326at2"/>
<dbReference type="InterPro" id="IPR010642">
    <property type="entry name" value="Invasion_prot_B"/>
</dbReference>
<organism evidence="1 2">
    <name type="scientific">Bartonella ancashensis</name>
    <dbReference type="NCBI Taxonomy" id="1318743"/>
    <lineage>
        <taxon>Bacteria</taxon>
        <taxon>Pseudomonadati</taxon>
        <taxon>Pseudomonadota</taxon>
        <taxon>Alphaproteobacteria</taxon>
        <taxon>Hyphomicrobiales</taxon>
        <taxon>Bartonellaceae</taxon>
        <taxon>Bartonella</taxon>
    </lineage>
</organism>
<protein>
    <submittedName>
        <fullName evidence="1">Mll2847-like protein</fullName>
    </submittedName>
</protein>
<sequence length="88" mass="10008">MIMRTLPDADVNSFIQIFLKGIKDPVFVRYTQCDDAVCLAQFSVDKVFNEQVEKRSDVKISYQVKSGQKFSFTAPLKGLSEAIFSLQH</sequence>
<proteinExistence type="predicted"/>
<dbReference type="PATRIC" id="fig|1318743.3.peg.1354"/>
<evidence type="ECO:0000313" key="2">
    <source>
        <dbReference type="Proteomes" id="UP000057213"/>
    </source>
</evidence>
<dbReference type="Proteomes" id="UP000057213">
    <property type="component" value="Chromosome"/>
</dbReference>
<keyword evidence="2" id="KW-1185">Reference proteome</keyword>
<dbReference type="EMBL" id="CP010401">
    <property type="protein sequence ID" value="ALE04154.1"/>
    <property type="molecule type" value="Genomic_DNA"/>
</dbReference>
<dbReference type="InterPro" id="IPR038696">
    <property type="entry name" value="IalB_sf"/>
</dbReference>
<dbReference type="Gene3D" id="2.60.40.1880">
    <property type="entry name" value="Invasion associated locus B (IalB) protein"/>
    <property type="match status" value="1"/>
</dbReference>
<dbReference type="AlphaFoldDB" id="A0A0M4M767"/>
<reference evidence="1 2" key="1">
    <citation type="journal article" date="2015" name="Genome Announc.">
        <title>Complete Genome Sequence of Bartonella ancashensis Strain 20.00, Isolated from the Blood of a Patient with Verruga Peruana.</title>
        <authorList>
            <person name="Hang J."/>
            <person name="Mullins K.E."/>
            <person name="Clifford R.J."/>
            <person name="Onmus-Leone F."/>
            <person name="Yang Y."/>
            <person name="Jiang J."/>
            <person name="Leguia M."/>
            <person name="Kasper M.R."/>
            <person name="Maguina C."/>
            <person name="Lesho E.P."/>
            <person name="Jarman R.G."/>
            <person name="Richards A.L."/>
            <person name="Blazes D."/>
        </authorList>
    </citation>
    <scope>NUCLEOTIDE SEQUENCE [LARGE SCALE GENOMIC DNA]</scope>
    <source>
        <strain evidence="1 2">20.00</strain>
    </source>
</reference>
<name>A0A0M4M767_9HYPH</name>
<dbReference type="RefSeq" id="WP_053944580.1">
    <property type="nucleotide sequence ID" value="NZ_CP010401.1"/>
</dbReference>
<gene>
    <name evidence="1" type="ORF">PU02_1340</name>
</gene>
<accession>A0A0M4M767</accession>
<dbReference type="Pfam" id="PF06776">
    <property type="entry name" value="IalB"/>
    <property type="match status" value="1"/>
</dbReference>